<feature type="domain" description="Gcp-like" evidence="1">
    <location>
        <begin position="34"/>
        <end position="154"/>
    </location>
</feature>
<keyword evidence="3" id="KW-1185">Reference proteome</keyword>
<dbReference type="InterPro" id="IPR000905">
    <property type="entry name" value="Gcp-like_dom"/>
</dbReference>
<dbReference type="CDD" id="cd24032">
    <property type="entry name" value="ASKHA_NBD_TsaB"/>
    <property type="match status" value="1"/>
</dbReference>
<dbReference type="Gene3D" id="3.30.420.40">
    <property type="match status" value="2"/>
</dbReference>
<dbReference type="AlphaFoldDB" id="A0A840D195"/>
<comment type="caution">
    <text evidence="2">The sequence shown here is derived from an EMBL/GenBank/DDBJ whole genome shotgun (WGS) entry which is preliminary data.</text>
</comment>
<dbReference type="NCBIfam" id="TIGR03725">
    <property type="entry name" value="T6A_YeaZ"/>
    <property type="match status" value="1"/>
</dbReference>
<dbReference type="PANTHER" id="PTHR11735">
    <property type="entry name" value="TRNA N6-ADENOSINE THREONYLCARBAMOYLTRANSFERASE"/>
    <property type="match status" value="1"/>
</dbReference>
<dbReference type="Pfam" id="PF00814">
    <property type="entry name" value="TsaD"/>
    <property type="match status" value="1"/>
</dbReference>
<dbReference type="EMBL" id="JACIER010000001">
    <property type="protein sequence ID" value="MBB4042272.1"/>
    <property type="molecule type" value="Genomic_DNA"/>
</dbReference>
<dbReference type="GO" id="GO:0002949">
    <property type="term" value="P:tRNA threonylcarbamoyladenosine modification"/>
    <property type="evidence" value="ECO:0007669"/>
    <property type="project" value="InterPro"/>
</dbReference>
<dbReference type="PANTHER" id="PTHR11735:SF11">
    <property type="entry name" value="TRNA THREONYLCARBAMOYLADENOSINE BIOSYNTHESIS PROTEIN TSAB"/>
    <property type="match status" value="1"/>
</dbReference>
<evidence type="ECO:0000313" key="3">
    <source>
        <dbReference type="Proteomes" id="UP000560658"/>
    </source>
</evidence>
<organism evidence="2 3">
    <name type="scientific">Bacteroides reticulotermitis</name>
    <dbReference type="NCBI Taxonomy" id="1133319"/>
    <lineage>
        <taxon>Bacteria</taxon>
        <taxon>Pseudomonadati</taxon>
        <taxon>Bacteroidota</taxon>
        <taxon>Bacteroidia</taxon>
        <taxon>Bacteroidales</taxon>
        <taxon>Bacteroidaceae</taxon>
        <taxon>Bacteroides</taxon>
    </lineage>
</organism>
<sequence length="229" mass="25161">MSCILNIETSTTVCSVAASQDGQILFVKEDLVGPSHAVSLGVFVDETLSYIDSHGIPLDAVAVSCGPGSYTGLRIGVSMAKGICYGRNIPLIGLPTLEVLCVPVLLQTELPENALLCPMIDARRMEVYAAIYDRALNLKRAIAADIVDEHSYAEYLEQHPVYFFGNGAAKCRDKITHPNAHFIDNVNPLARMMFPLAEKAVAMEKYEDVAYFEPFYLKEFVATQPKKLL</sequence>
<evidence type="ECO:0000313" key="2">
    <source>
        <dbReference type="EMBL" id="MBB4042272.1"/>
    </source>
</evidence>
<name>A0A840D195_9BACE</name>
<protein>
    <submittedName>
        <fullName evidence="2">tRNA threonylcarbamoyladenosine biosynthesis protein TsaB</fullName>
    </submittedName>
</protein>
<gene>
    <name evidence="2" type="ORF">GGR06_000031</name>
</gene>
<proteinExistence type="predicted"/>
<dbReference type="GO" id="GO:0005829">
    <property type="term" value="C:cytosol"/>
    <property type="evidence" value="ECO:0007669"/>
    <property type="project" value="TreeGrafter"/>
</dbReference>
<dbReference type="InterPro" id="IPR022496">
    <property type="entry name" value="T6A_TsaB"/>
</dbReference>
<dbReference type="InterPro" id="IPR043129">
    <property type="entry name" value="ATPase_NBD"/>
</dbReference>
<dbReference type="RefSeq" id="WP_044164211.1">
    <property type="nucleotide sequence ID" value="NZ_JACIER010000001.1"/>
</dbReference>
<dbReference type="SUPFAM" id="SSF53067">
    <property type="entry name" value="Actin-like ATPase domain"/>
    <property type="match status" value="2"/>
</dbReference>
<accession>A0A840D195</accession>
<evidence type="ECO:0000259" key="1">
    <source>
        <dbReference type="Pfam" id="PF00814"/>
    </source>
</evidence>
<reference evidence="2" key="1">
    <citation type="submission" date="2020-08" db="EMBL/GenBank/DDBJ databases">
        <title>Genomic Encyclopedia of Type Strains, Phase IV (KMG-IV): sequencing the most valuable type-strain genomes for metagenomic binning, comparative biology and taxonomic classification.</title>
        <authorList>
            <person name="Goeker M."/>
        </authorList>
    </citation>
    <scope>NUCLEOTIDE SEQUENCE [LARGE SCALE GENOMIC DNA]</scope>
    <source>
        <strain evidence="2">DSM 105720</strain>
    </source>
</reference>
<dbReference type="Proteomes" id="UP000560658">
    <property type="component" value="Unassembled WGS sequence"/>
</dbReference>